<proteinExistence type="predicted"/>
<dbReference type="RefSeq" id="WP_008587481.1">
    <property type="nucleotide sequence ID" value="NZ_CP007035.1"/>
</dbReference>
<organism evidence="1 2">
    <name type="scientific">Niabella soli DSM 19437</name>
    <dbReference type="NCBI Taxonomy" id="929713"/>
    <lineage>
        <taxon>Bacteria</taxon>
        <taxon>Pseudomonadati</taxon>
        <taxon>Bacteroidota</taxon>
        <taxon>Chitinophagia</taxon>
        <taxon>Chitinophagales</taxon>
        <taxon>Chitinophagaceae</taxon>
        <taxon>Niabella</taxon>
    </lineage>
</organism>
<evidence type="ECO:0000313" key="1">
    <source>
        <dbReference type="EMBL" id="AHF16404.1"/>
    </source>
</evidence>
<accession>W0F4L5</accession>
<dbReference type="KEGG" id="nso:NIASO_17020"/>
<sequence length="265" mass="30968">MKATLNNNLEAFLNAKAAYYEQPAFIADDPISIPHQFSRKQDIEIAGFFAAILAWGNRKSIINSCKRLLQLMDNAPYDFVLNFEEPDLEMLLKFVHRTFNAVDLFHFLDVLQYHYKTRRQTSFETAFSDHLISGDDSVEKALIGFHHYFFDAKIFPHLPKRTQKHIATPERKSACKRLNMYLRWMVRSNARGVDFGLWKNIRPHQLICPLDLHVARVARHFNLLHRTNNDWKAATDLTEHLKTLDPTDPCKYDFALFGLGVIERF</sequence>
<dbReference type="AlphaFoldDB" id="W0F4L5"/>
<keyword evidence="2" id="KW-1185">Reference proteome</keyword>
<dbReference type="EMBL" id="CP007035">
    <property type="protein sequence ID" value="AHF16404.1"/>
    <property type="molecule type" value="Genomic_DNA"/>
</dbReference>
<dbReference type="OrthoDB" id="9773332at2"/>
<name>W0F4L5_9BACT</name>
<dbReference type="HOGENOM" id="CLU_064298_0_0_10"/>
<reference evidence="1 2" key="1">
    <citation type="submission" date="2013-12" db="EMBL/GenBank/DDBJ databases">
        <authorList>
            <consortium name="DOE Joint Genome Institute"/>
            <person name="Eisen J."/>
            <person name="Huntemann M."/>
            <person name="Han J."/>
            <person name="Chen A."/>
            <person name="Kyrpides N."/>
            <person name="Mavromatis K."/>
            <person name="Markowitz V."/>
            <person name="Palaniappan K."/>
            <person name="Ivanova N."/>
            <person name="Schaumberg A."/>
            <person name="Pati A."/>
            <person name="Liolios K."/>
            <person name="Nordberg H.P."/>
            <person name="Cantor M.N."/>
            <person name="Hua S.X."/>
            <person name="Woyke T."/>
        </authorList>
    </citation>
    <scope>NUCLEOTIDE SEQUENCE [LARGE SCALE GENOMIC DNA]</scope>
    <source>
        <strain evidence="2">DSM 19437</strain>
    </source>
</reference>
<dbReference type="Proteomes" id="UP000003586">
    <property type="component" value="Chromosome"/>
</dbReference>
<gene>
    <name evidence="1" type="ORF">NIASO_17020</name>
</gene>
<evidence type="ECO:0008006" key="3">
    <source>
        <dbReference type="Google" id="ProtNLM"/>
    </source>
</evidence>
<dbReference type="STRING" id="929713.NIASO_17020"/>
<dbReference type="NCBIfam" id="TIGR02757">
    <property type="entry name" value="TIGR02757 family protein"/>
    <property type="match status" value="1"/>
</dbReference>
<dbReference type="eggNOG" id="COG0177">
    <property type="taxonomic scope" value="Bacteria"/>
</dbReference>
<protein>
    <recommendedName>
        <fullName evidence="3">TIGR02757 family protein</fullName>
    </recommendedName>
</protein>
<dbReference type="Pfam" id="PF09674">
    <property type="entry name" value="DUF2400"/>
    <property type="match status" value="1"/>
</dbReference>
<dbReference type="InterPro" id="IPR014127">
    <property type="entry name" value="CHP02757"/>
</dbReference>
<evidence type="ECO:0000313" key="2">
    <source>
        <dbReference type="Proteomes" id="UP000003586"/>
    </source>
</evidence>